<protein>
    <recommendedName>
        <fullName evidence="1">F-box domain-containing protein</fullName>
    </recommendedName>
</protein>
<dbReference type="OMA" id="QQIEICK"/>
<dbReference type="STRING" id="109376.A0A0D3BX45"/>
<name>A0A0D3BX45_BRAOL</name>
<dbReference type="Pfam" id="PF00646">
    <property type="entry name" value="F-box"/>
    <property type="match status" value="1"/>
</dbReference>
<reference evidence="2 3" key="1">
    <citation type="journal article" date="2014" name="Genome Biol.">
        <title>Transcriptome and methylome profiling reveals relics of genome dominance in the mesopolyploid Brassica oleracea.</title>
        <authorList>
            <person name="Parkin I.A."/>
            <person name="Koh C."/>
            <person name="Tang H."/>
            <person name="Robinson S.J."/>
            <person name="Kagale S."/>
            <person name="Clarke W.E."/>
            <person name="Town C.D."/>
            <person name="Nixon J."/>
            <person name="Krishnakumar V."/>
            <person name="Bidwell S.L."/>
            <person name="Denoeud F."/>
            <person name="Belcram H."/>
            <person name="Links M.G."/>
            <person name="Just J."/>
            <person name="Clarke C."/>
            <person name="Bender T."/>
            <person name="Huebert T."/>
            <person name="Mason A.S."/>
            <person name="Pires J.C."/>
            <person name="Barker G."/>
            <person name="Moore J."/>
            <person name="Walley P.G."/>
            <person name="Manoli S."/>
            <person name="Batley J."/>
            <person name="Edwards D."/>
            <person name="Nelson M.N."/>
            <person name="Wang X."/>
            <person name="Paterson A.H."/>
            <person name="King G."/>
            <person name="Bancroft I."/>
            <person name="Chalhoub B."/>
            <person name="Sharpe A.G."/>
        </authorList>
    </citation>
    <scope>NUCLEOTIDE SEQUENCE</scope>
    <source>
        <strain evidence="2 3">cv. TO1000</strain>
    </source>
</reference>
<dbReference type="InterPro" id="IPR001810">
    <property type="entry name" value="F-box_dom"/>
</dbReference>
<dbReference type="SMART" id="SM00256">
    <property type="entry name" value="FBOX"/>
    <property type="match status" value="1"/>
</dbReference>
<evidence type="ECO:0000259" key="1">
    <source>
        <dbReference type="PROSITE" id="PS50181"/>
    </source>
</evidence>
<feature type="domain" description="F-box" evidence="1">
    <location>
        <begin position="6"/>
        <end position="52"/>
    </location>
</feature>
<dbReference type="EnsemblPlants" id="Bo4g108630.1">
    <property type="protein sequence ID" value="Bo4g108630.1"/>
    <property type="gene ID" value="Bo4g108630"/>
</dbReference>
<dbReference type="PANTHER" id="PTHR31672:SF13">
    <property type="entry name" value="F-BOX PROTEIN CPR30-LIKE"/>
    <property type="match status" value="1"/>
</dbReference>
<dbReference type="Gramene" id="Bo4g108630.1">
    <property type="protein sequence ID" value="Bo4g108630.1"/>
    <property type="gene ID" value="Bo4g108630"/>
</dbReference>
<dbReference type="InterPro" id="IPR017451">
    <property type="entry name" value="F-box-assoc_interact_dom"/>
</dbReference>
<dbReference type="PROSITE" id="PS50181">
    <property type="entry name" value="FBOX"/>
    <property type="match status" value="1"/>
</dbReference>
<accession>A0A0D3BX45</accession>
<dbReference type="Pfam" id="PF07734">
    <property type="entry name" value="FBA_1"/>
    <property type="match status" value="2"/>
</dbReference>
<dbReference type="AlphaFoldDB" id="A0A0D3BX45"/>
<evidence type="ECO:0000313" key="3">
    <source>
        <dbReference type="Proteomes" id="UP000032141"/>
    </source>
</evidence>
<evidence type="ECO:0000313" key="2">
    <source>
        <dbReference type="EnsemblPlants" id="Bo4g108630.1"/>
    </source>
</evidence>
<dbReference type="Proteomes" id="UP000032141">
    <property type="component" value="Chromosome C4"/>
</dbReference>
<dbReference type="InterPro" id="IPR006527">
    <property type="entry name" value="F-box-assoc_dom_typ1"/>
</dbReference>
<dbReference type="Gene3D" id="1.20.1280.50">
    <property type="match status" value="1"/>
</dbReference>
<keyword evidence="3" id="KW-1185">Reference proteome</keyword>
<dbReference type="HOGENOM" id="CLU_034692_0_0_1"/>
<dbReference type="PANTHER" id="PTHR31672">
    <property type="entry name" value="BNACNNG10540D PROTEIN"/>
    <property type="match status" value="1"/>
</dbReference>
<dbReference type="SUPFAM" id="SSF81383">
    <property type="entry name" value="F-box domain"/>
    <property type="match status" value="1"/>
</dbReference>
<dbReference type="NCBIfam" id="TIGR01640">
    <property type="entry name" value="F_box_assoc_1"/>
    <property type="match status" value="1"/>
</dbReference>
<dbReference type="InterPro" id="IPR050796">
    <property type="entry name" value="SCF_F-box_component"/>
</dbReference>
<proteinExistence type="predicted"/>
<sequence length="454" mass="52544">MMTRESLRLLDLPSDLVVEILSRIPARSLRQLRITCKRCNALFKDEDFIKKHLEKAAKQCMVLMLSDSKVYSMTVDHDGVYDDNVVGSQTLLNLNDFHYSQQIEICKIFHCSGLLLCPTGNFRLVVWNPCTGQNRWIPHSGRYKGNSEFVLGYENNKSCQTYKILRYSWDRCGLERQLVDCGIYDFESHSWRDLNDGVPKKCTIVSKAVSLKGNIYWIAEKEYEEDFLLSFDFSTEKFRCLCYKSLRGWPITNDHEAGSSDWNAPVEGSSVMPSSGGVSCVVLFFLSTVSIFSHLGFLVFLERNNSPFFYNSLSIPFPSIDAYCVPTALAVVREERLSVLYCSVFDPPKIEIWMATHDKIDQTKDFSWNKFLSVELDDNNPHHKRFSSSTTFFIDEKKKTAVLCDLEYIHKWNRDMVYIFGEDNGFMKIPVGEYKWLIMRSLVYNYVPSLVQIQ</sequence>
<reference evidence="2" key="2">
    <citation type="submission" date="2015-03" db="UniProtKB">
        <authorList>
            <consortium name="EnsemblPlants"/>
        </authorList>
    </citation>
    <scope>IDENTIFICATION</scope>
</reference>
<dbReference type="CDD" id="cd22157">
    <property type="entry name" value="F-box_AtFBW1-like"/>
    <property type="match status" value="1"/>
</dbReference>
<organism evidence="2 3">
    <name type="scientific">Brassica oleracea var. oleracea</name>
    <dbReference type="NCBI Taxonomy" id="109376"/>
    <lineage>
        <taxon>Eukaryota</taxon>
        <taxon>Viridiplantae</taxon>
        <taxon>Streptophyta</taxon>
        <taxon>Embryophyta</taxon>
        <taxon>Tracheophyta</taxon>
        <taxon>Spermatophyta</taxon>
        <taxon>Magnoliopsida</taxon>
        <taxon>eudicotyledons</taxon>
        <taxon>Gunneridae</taxon>
        <taxon>Pentapetalae</taxon>
        <taxon>rosids</taxon>
        <taxon>malvids</taxon>
        <taxon>Brassicales</taxon>
        <taxon>Brassicaceae</taxon>
        <taxon>Brassiceae</taxon>
        <taxon>Brassica</taxon>
    </lineage>
</organism>
<dbReference type="InterPro" id="IPR036047">
    <property type="entry name" value="F-box-like_dom_sf"/>
</dbReference>